<feature type="transmembrane region" description="Helical" evidence="1">
    <location>
        <begin position="24"/>
        <end position="48"/>
    </location>
</feature>
<evidence type="ECO:0000313" key="2">
    <source>
        <dbReference type="EMBL" id="CBH95998.1"/>
    </source>
</evidence>
<keyword evidence="1" id="KW-0812">Transmembrane</keyword>
<accession>E6PM46</accession>
<gene>
    <name evidence="2" type="ORF">CARN2_0987</name>
</gene>
<organism evidence="2">
    <name type="scientific">mine drainage metagenome</name>
    <dbReference type="NCBI Taxonomy" id="410659"/>
    <lineage>
        <taxon>unclassified sequences</taxon>
        <taxon>metagenomes</taxon>
        <taxon>ecological metagenomes</taxon>
    </lineage>
</organism>
<dbReference type="AlphaFoldDB" id="E6PM46"/>
<comment type="caution">
    <text evidence="2">The sequence shown here is derived from an EMBL/GenBank/DDBJ whole genome shotgun (WGS) entry which is preliminary data.</text>
</comment>
<protein>
    <submittedName>
        <fullName evidence="2">Uncharacterized protein</fullName>
    </submittedName>
</protein>
<keyword evidence="1" id="KW-0472">Membrane</keyword>
<reference evidence="2" key="1">
    <citation type="submission" date="2009-10" db="EMBL/GenBank/DDBJ databases">
        <title>Diversity of trophic interactions inside an arsenic-rich microbial ecosystem.</title>
        <authorList>
            <person name="Bertin P.N."/>
            <person name="Heinrich-Salmeron A."/>
            <person name="Pelletier E."/>
            <person name="Goulhen-Chollet F."/>
            <person name="Arsene-Ploetze F."/>
            <person name="Gallien S."/>
            <person name="Calteau A."/>
            <person name="Vallenet D."/>
            <person name="Casiot C."/>
            <person name="Chane-Woon-Ming B."/>
            <person name="Giloteaux L."/>
            <person name="Barakat M."/>
            <person name="Bonnefoy V."/>
            <person name="Bruneel O."/>
            <person name="Chandler M."/>
            <person name="Cleiss J."/>
            <person name="Duran R."/>
            <person name="Elbaz-Poulichet F."/>
            <person name="Fonknechten N."/>
            <person name="Lauga B."/>
            <person name="Mornico D."/>
            <person name="Ortet P."/>
            <person name="Schaeffer C."/>
            <person name="Siguier P."/>
            <person name="Alexander Thil Smith A."/>
            <person name="Van Dorsselaer A."/>
            <person name="Weissenbach J."/>
            <person name="Medigue C."/>
            <person name="Le Paslier D."/>
        </authorList>
    </citation>
    <scope>NUCLEOTIDE SEQUENCE</scope>
</reference>
<feature type="transmembrane region" description="Helical" evidence="1">
    <location>
        <begin position="60"/>
        <end position="79"/>
    </location>
</feature>
<evidence type="ECO:0000256" key="1">
    <source>
        <dbReference type="SAM" id="Phobius"/>
    </source>
</evidence>
<name>E6PM46_9ZZZZ</name>
<dbReference type="EMBL" id="CABM01000017">
    <property type="protein sequence ID" value="CBH95998.1"/>
    <property type="molecule type" value="Genomic_DNA"/>
</dbReference>
<sequence length="91" mass="9958">MPEQRRALPDHPAHIRRWRARVRILLGAVILLASLVGAAFGVTALPLFNASPFIHRAGQPGLFLACVGGWIGLGVWAIWSGRRRLSEGTRP</sequence>
<keyword evidence="1" id="KW-1133">Transmembrane helix</keyword>
<proteinExistence type="predicted"/>